<sequence>MANIKSKWEQVSDSPARFIGSFRNEKMALASHDMIADWLKTQLGDNGVGMSRISETVEKYDADLDSFDLPASSTVVNVS</sequence>
<reference evidence="1 2" key="1">
    <citation type="submission" date="2023-10" db="EMBL/GenBank/DDBJ databases">
        <title>Surface-active antibiotics is a multifunctional adaptation for post-fire microbes.</title>
        <authorList>
            <person name="Liu M.D."/>
            <person name="Du Y."/>
            <person name="Koupaei S.K."/>
            <person name="Kim N.R."/>
            <person name="Zhang W."/>
            <person name="Traxler M.F."/>
        </authorList>
    </citation>
    <scope>NUCLEOTIDE SEQUENCE [LARGE SCALE GENOMIC DNA]</scope>
    <source>
        <strain evidence="1 2">F3</strain>
    </source>
</reference>
<dbReference type="RefSeq" id="WP_317020822.1">
    <property type="nucleotide sequence ID" value="NZ_CP136513.1"/>
</dbReference>
<accession>A0ABZ0EQC4</accession>
<name>A0ABZ0EQC4_9BURK</name>
<keyword evidence="2" id="KW-1185">Reference proteome</keyword>
<dbReference type="EMBL" id="CP136513">
    <property type="protein sequence ID" value="WOD18557.1"/>
    <property type="molecule type" value="Genomic_DNA"/>
</dbReference>
<gene>
    <name evidence="1" type="ORF">RW095_38105</name>
</gene>
<evidence type="ECO:0000313" key="2">
    <source>
        <dbReference type="Proteomes" id="UP001302652"/>
    </source>
</evidence>
<dbReference type="Proteomes" id="UP001302652">
    <property type="component" value="Chromosome 1"/>
</dbReference>
<evidence type="ECO:0000313" key="1">
    <source>
        <dbReference type="EMBL" id="WOD18557.1"/>
    </source>
</evidence>
<protein>
    <submittedName>
        <fullName evidence="1">Uncharacterized protein</fullName>
    </submittedName>
</protein>
<organism evidence="1 2">
    <name type="scientific">Paraburkholderia kirstenboschensis</name>
    <dbReference type="NCBI Taxonomy" id="1245436"/>
    <lineage>
        <taxon>Bacteria</taxon>
        <taxon>Pseudomonadati</taxon>
        <taxon>Pseudomonadota</taxon>
        <taxon>Betaproteobacteria</taxon>
        <taxon>Burkholderiales</taxon>
        <taxon>Burkholderiaceae</taxon>
        <taxon>Paraburkholderia</taxon>
    </lineage>
</organism>
<proteinExistence type="predicted"/>